<sequence>MFSVFLHGHGFMLLENREPAEVALLQAVHASLSAAAVSSLRGLQSLFFVAFHLLLPTPDYDAHGQLDSKTDYLQKVLEVATLYGVMDNLNRPGSTFQNPHWDYPNWDSGWLVIDVPLSDVRPGGGPIEIWPGTQHLRYDQTFVHSQQILRIREAEPRQYSKCFPEILSIAQLWPSALLHSSLGDMVVRNPSTWHRGTPNSLASPRHMLSFIFRRRRQHAVKKPV</sequence>
<reference evidence="2" key="1">
    <citation type="journal article" date="2013" name="Nature">
        <title>Pan genome of the phytoplankton Emiliania underpins its global distribution.</title>
        <authorList>
            <person name="Read B.A."/>
            <person name="Kegel J."/>
            <person name="Klute M.J."/>
            <person name="Kuo A."/>
            <person name="Lefebvre S.C."/>
            <person name="Maumus F."/>
            <person name="Mayer C."/>
            <person name="Miller J."/>
            <person name="Monier A."/>
            <person name="Salamov A."/>
            <person name="Young J."/>
            <person name="Aguilar M."/>
            <person name="Claverie J.M."/>
            <person name="Frickenhaus S."/>
            <person name="Gonzalez K."/>
            <person name="Herman E.K."/>
            <person name="Lin Y.C."/>
            <person name="Napier J."/>
            <person name="Ogata H."/>
            <person name="Sarno A.F."/>
            <person name="Shmutz J."/>
            <person name="Schroeder D."/>
            <person name="de Vargas C."/>
            <person name="Verret F."/>
            <person name="von Dassow P."/>
            <person name="Valentin K."/>
            <person name="Van de Peer Y."/>
            <person name="Wheeler G."/>
            <person name="Dacks J.B."/>
            <person name="Delwiche C.F."/>
            <person name="Dyhrman S.T."/>
            <person name="Glockner G."/>
            <person name="John U."/>
            <person name="Richards T."/>
            <person name="Worden A.Z."/>
            <person name="Zhang X."/>
            <person name="Grigoriev I.V."/>
            <person name="Allen A.E."/>
            <person name="Bidle K."/>
            <person name="Borodovsky M."/>
            <person name="Bowler C."/>
            <person name="Brownlee C."/>
            <person name="Cock J.M."/>
            <person name="Elias M."/>
            <person name="Gladyshev V.N."/>
            <person name="Groth M."/>
            <person name="Guda C."/>
            <person name="Hadaegh A."/>
            <person name="Iglesias-Rodriguez M.D."/>
            <person name="Jenkins J."/>
            <person name="Jones B.M."/>
            <person name="Lawson T."/>
            <person name="Leese F."/>
            <person name="Lindquist E."/>
            <person name="Lobanov A."/>
            <person name="Lomsadze A."/>
            <person name="Malik S.B."/>
            <person name="Marsh M.E."/>
            <person name="Mackinder L."/>
            <person name="Mock T."/>
            <person name="Mueller-Roeber B."/>
            <person name="Pagarete A."/>
            <person name="Parker M."/>
            <person name="Probert I."/>
            <person name="Quesneville H."/>
            <person name="Raines C."/>
            <person name="Rensing S.A."/>
            <person name="Riano-Pachon D.M."/>
            <person name="Richier S."/>
            <person name="Rokitta S."/>
            <person name="Shiraiwa Y."/>
            <person name="Soanes D.M."/>
            <person name="van der Giezen M."/>
            <person name="Wahlund T.M."/>
            <person name="Williams B."/>
            <person name="Wilson W."/>
            <person name="Wolfe G."/>
            <person name="Wurch L.L."/>
        </authorList>
    </citation>
    <scope>NUCLEOTIDE SEQUENCE</scope>
</reference>
<evidence type="ECO:0000313" key="2">
    <source>
        <dbReference type="Proteomes" id="UP000013827"/>
    </source>
</evidence>
<dbReference type="HOGENOM" id="CLU_1237005_0_0_1"/>
<accession>A0A0D3I406</accession>
<organism evidence="1 2">
    <name type="scientific">Emiliania huxleyi (strain CCMP1516)</name>
    <dbReference type="NCBI Taxonomy" id="280463"/>
    <lineage>
        <taxon>Eukaryota</taxon>
        <taxon>Haptista</taxon>
        <taxon>Haptophyta</taxon>
        <taxon>Prymnesiophyceae</taxon>
        <taxon>Isochrysidales</taxon>
        <taxon>Noelaerhabdaceae</taxon>
        <taxon>Emiliania</taxon>
    </lineage>
</organism>
<protein>
    <recommendedName>
        <fullName evidence="3">Phytanoyl-CoA dioxygenase</fullName>
    </recommendedName>
</protein>
<dbReference type="RefSeq" id="XP_005758420.1">
    <property type="nucleotide sequence ID" value="XM_005758363.1"/>
</dbReference>
<name>A0A0D3I406_EMIH1</name>
<dbReference type="PaxDb" id="2903-EOD05991"/>
<dbReference type="Proteomes" id="UP000013827">
    <property type="component" value="Unassembled WGS sequence"/>
</dbReference>
<dbReference type="AlphaFoldDB" id="A0A0D3I406"/>
<reference evidence="1" key="2">
    <citation type="submission" date="2024-10" db="UniProtKB">
        <authorList>
            <consortium name="EnsemblProtists"/>
        </authorList>
    </citation>
    <scope>IDENTIFICATION</scope>
</reference>
<dbReference type="EnsemblProtists" id="EOD05991">
    <property type="protein sequence ID" value="EOD05991"/>
    <property type="gene ID" value="EMIHUDRAFT_219737"/>
</dbReference>
<keyword evidence="2" id="KW-1185">Reference proteome</keyword>
<dbReference type="Gene3D" id="2.60.120.620">
    <property type="entry name" value="q2cbj1_9rhob like domain"/>
    <property type="match status" value="1"/>
</dbReference>
<proteinExistence type="predicted"/>
<evidence type="ECO:0000313" key="1">
    <source>
        <dbReference type="EnsemblProtists" id="EOD05991"/>
    </source>
</evidence>
<dbReference type="KEGG" id="ehx:EMIHUDRAFT_219737"/>
<dbReference type="GeneID" id="17252067"/>
<evidence type="ECO:0008006" key="3">
    <source>
        <dbReference type="Google" id="ProtNLM"/>
    </source>
</evidence>
<dbReference type="SUPFAM" id="SSF51197">
    <property type="entry name" value="Clavaminate synthase-like"/>
    <property type="match status" value="1"/>
</dbReference>